<organism evidence="1 2">
    <name type="scientific">Pararobbsia silviterrae</name>
    <dbReference type="NCBI Taxonomy" id="1792498"/>
    <lineage>
        <taxon>Bacteria</taxon>
        <taxon>Pseudomonadati</taxon>
        <taxon>Pseudomonadota</taxon>
        <taxon>Betaproteobacteria</taxon>
        <taxon>Burkholderiales</taxon>
        <taxon>Burkholderiaceae</taxon>
        <taxon>Pararobbsia</taxon>
    </lineage>
</organism>
<keyword evidence="2" id="KW-1185">Reference proteome</keyword>
<sequence>MLPLAYLMQAWPVMAPCPASYRRLHEALRALFESYGVDLSSDEKGLVLRALRYAQLCSTPDAVVMSAMSGLSGLSGAISTALH</sequence>
<protein>
    <submittedName>
        <fullName evidence="1">Uncharacterized protein</fullName>
    </submittedName>
</protein>
<evidence type="ECO:0000313" key="2">
    <source>
        <dbReference type="Proteomes" id="UP000270342"/>
    </source>
</evidence>
<reference evidence="1 2" key="1">
    <citation type="submission" date="2018-10" db="EMBL/GenBank/DDBJ databases">
        <title>Robbsia sp. DHC34, isolated from soil.</title>
        <authorList>
            <person name="Gao Z.-H."/>
            <person name="Qiu L.-H."/>
        </authorList>
    </citation>
    <scope>NUCLEOTIDE SEQUENCE [LARGE SCALE GENOMIC DNA]</scope>
    <source>
        <strain evidence="1 2">DHC34</strain>
    </source>
</reference>
<name>A0A494XQ75_9BURK</name>
<dbReference type="EMBL" id="RBZU01000010">
    <property type="protein sequence ID" value="RKP49683.1"/>
    <property type="molecule type" value="Genomic_DNA"/>
</dbReference>
<gene>
    <name evidence="1" type="ORF">D7S86_20570</name>
</gene>
<evidence type="ECO:0000313" key="1">
    <source>
        <dbReference type="EMBL" id="RKP49683.1"/>
    </source>
</evidence>
<accession>A0A494XQ75</accession>
<comment type="caution">
    <text evidence="1">The sequence shown here is derived from an EMBL/GenBank/DDBJ whole genome shotgun (WGS) entry which is preliminary data.</text>
</comment>
<dbReference type="Proteomes" id="UP000270342">
    <property type="component" value="Unassembled WGS sequence"/>
</dbReference>
<dbReference type="AlphaFoldDB" id="A0A494XQ75"/>
<proteinExistence type="predicted"/>